<feature type="domain" description="Cadherin" evidence="12">
    <location>
        <begin position="360"/>
        <end position="456"/>
    </location>
</feature>
<keyword evidence="9" id="KW-0472">Membrane</keyword>
<dbReference type="Gene3D" id="2.60.40.60">
    <property type="entry name" value="Cadherins"/>
    <property type="match status" value="5"/>
</dbReference>
<keyword evidence="14" id="KW-1185">Reference proteome</keyword>
<dbReference type="PROSITE" id="PS00232">
    <property type="entry name" value="CADHERIN_1"/>
    <property type="match status" value="3"/>
</dbReference>
<dbReference type="PROSITE" id="PS50268">
    <property type="entry name" value="CADHERIN_2"/>
    <property type="match status" value="5"/>
</dbReference>
<dbReference type="GO" id="GO:0007156">
    <property type="term" value="P:homophilic cell adhesion via plasma membrane adhesion molecules"/>
    <property type="evidence" value="ECO:0007669"/>
    <property type="project" value="InterPro"/>
</dbReference>
<dbReference type="InterPro" id="IPR020894">
    <property type="entry name" value="Cadherin_CS"/>
</dbReference>
<keyword evidence="5" id="KW-0677">Repeat</keyword>
<comment type="caution">
    <text evidence="13">The sequence shown here is derived from an EMBL/GenBank/DDBJ whole genome shotgun (WGS) entry which is preliminary data.</text>
</comment>
<dbReference type="STRING" id="8496.A0A151NR56"/>
<dbReference type="Pfam" id="PF00028">
    <property type="entry name" value="Cadherin"/>
    <property type="match status" value="3"/>
</dbReference>
<dbReference type="FunFam" id="2.60.40.60:FF:000007">
    <property type="entry name" value="Protocadherin alpha 2"/>
    <property type="match status" value="1"/>
</dbReference>
<evidence type="ECO:0000256" key="6">
    <source>
        <dbReference type="ARBA" id="ARBA00022837"/>
    </source>
</evidence>
<keyword evidence="3" id="KW-0812">Transmembrane</keyword>
<evidence type="ECO:0000313" key="13">
    <source>
        <dbReference type="EMBL" id="KYO39278.1"/>
    </source>
</evidence>
<evidence type="ECO:0000256" key="5">
    <source>
        <dbReference type="ARBA" id="ARBA00022737"/>
    </source>
</evidence>
<dbReference type="EMBL" id="AKHW03002331">
    <property type="protein sequence ID" value="KYO39278.1"/>
    <property type="molecule type" value="Genomic_DNA"/>
</dbReference>
<proteinExistence type="predicted"/>
<feature type="domain" description="Cadherin" evidence="12">
    <location>
        <begin position="29"/>
        <end position="133"/>
    </location>
</feature>
<dbReference type="SUPFAM" id="SSF49313">
    <property type="entry name" value="Cadherin-like"/>
    <property type="match status" value="4"/>
</dbReference>
<organism evidence="13 14">
    <name type="scientific">Alligator mississippiensis</name>
    <name type="common">American alligator</name>
    <dbReference type="NCBI Taxonomy" id="8496"/>
    <lineage>
        <taxon>Eukaryota</taxon>
        <taxon>Metazoa</taxon>
        <taxon>Chordata</taxon>
        <taxon>Craniata</taxon>
        <taxon>Vertebrata</taxon>
        <taxon>Euteleostomi</taxon>
        <taxon>Archelosauria</taxon>
        <taxon>Archosauria</taxon>
        <taxon>Crocodylia</taxon>
        <taxon>Alligatoridae</taxon>
        <taxon>Alligatorinae</taxon>
        <taxon>Alligator</taxon>
    </lineage>
</organism>
<evidence type="ECO:0000256" key="1">
    <source>
        <dbReference type="ARBA" id="ARBA00004251"/>
    </source>
</evidence>
<dbReference type="PANTHER" id="PTHR24028">
    <property type="entry name" value="CADHERIN-87A"/>
    <property type="match status" value="1"/>
</dbReference>
<evidence type="ECO:0000256" key="8">
    <source>
        <dbReference type="ARBA" id="ARBA00022989"/>
    </source>
</evidence>
<protein>
    <submittedName>
        <fullName evidence="13">Protocadherin gamma-B2-like</fullName>
    </submittedName>
</protein>
<evidence type="ECO:0000256" key="4">
    <source>
        <dbReference type="ARBA" id="ARBA00022729"/>
    </source>
</evidence>
<dbReference type="InterPro" id="IPR015919">
    <property type="entry name" value="Cadherin-like_sf"/>
</dbReference>
<dbReference type="GO" id="GO:0005509">
    <property type="term" value="F:calcium ion binding"/>
    <property type="evidence" value="ECO:0007669"/>
    <property type="project" value="UniProtKB-UniRule"/>
</dbReference>
<evidence type="ECO:0000256" key="2">
    <source>
        <dbReference type="ARBA" id="ARBA00022475"/>
    </source>
</evidence>
<feature type="domain" description="Cadherin" evidence="12">
    <location>
        <begin position="2"/>
        <end position="28"/>
    </location>
</feature>
<accession>A0A151NR56</accession>
<evidence type="ECO:0000256" key="11">
    <source>
        <dbReference type="PROSITE-ProRule" id="PRU00043"/>
    </source>
</evidence>
<dbReference type="PRINTS" id="PR00205">
    <property type="entry name" value="CADHERIN"/>
</dbReference>
<dbReference type="Proteomes" id="UP000050525">
    <property type="component" value="Unassembled WGS sequence"/>
</dbReference>
<evidence type="ECO:0000256" key="3">
    <source>
        <dbReference type="ARBA" id="ARBA00022692"/>
    </source>
</evidence>
<keyword evidence="6 11" id="KW-0106">Calcium</keyword>
<dbReference type="SMART" id="SM00112">
    <property type="entry name" value="CA"/>
    <property type="match status" value="3"/>
</dbReference>
<dbReference type="InterPro" id="IPR050174">
    <property type="entry name" value="Protocadherin/Cadherin-CA"/>
</dbReference>
<name>A0A151NR56_ALLMI</name>
<evidence type="ECO:0000256" key="9">
    <source>
        <dbReference type="ARBA" id="ARBA00023136"/>
    </source>
</evidence>
<dbReference type="GO" id="GO:0005886">
    <property type="term" value="C:plasma membrane"/>
    <property type="evidence" value="ECO:0007669"/>
    <property type="project" value="UniProtKB-SubCell"/>
</dbReference>
<evidence type="ECO:0000313" key="14">
    <source>
        <dbReference type="Proteomes" id="UP000050525"/>
    </source>
</evidence>
<sequence>MDGGDPVRTGTAQIRINVTDANDNPPVFAEEVYQVKLKENLPKGSLVLQVQATDKDESSNAEIIYSFNNILDTERQIFNLDTKTGKITTQGIIDFEEKGTYTIGIEARDGGGLSAHCKIDIEILDDNDNAPEVTFTSISTPIPEDSKLGTVIALIKVRDPDATANGEYTCRIPDNLPFKLKYQLQNDKHFSLDLKTRLDVFKRPELVLEKPLDREEQAAHDLILTATDGGDPVRSGTARIHVVVLDANDNAPVFSQPLYRVSVRENVPVGTTVATVKAMDLDEGVNGEVIYTFQKITELVSRIFHLDSGTGDITTAEKLDFEEASLYEMEVQAHDGGGLFDRSKVVISVSDVNDNAPDIRITSLLTSVPEDSPPGTVISLLIVQDQDSGENGAVTCTIPDHVPFRLQKSLDTYYTLVTARDLDREQIAYWVSHIFSLSQLFYSADRYSTHVRASKSCQWLPRWQWEHSGRTSEDHWDLISTLSFICLVFIFELLPLRSIWKWPKGPLWTI</sequence>
<keyword evidence="4" id="KW-0732">Signal</keyword>
<evidence type="ECO:0000259" key="12">
    <source>
        <dbReference type="PROSITE" id="PS50268"/>
    </source>
</evidence>
<dbReference type="PANTHER" id="PTHR24028:SF234">
    <property type="entry name" value="PROTOCADHERIN GAMMA-A3"/>
    <property type="match status" value="1"/>
</dbReference>
<keyword evidence="2" id="KW-1003">Cell membrane</keyword>
<dbReference type="InterPro" id="IPR002126">
    <property type="entry name" value="Cadherin-like_dom"/>
</dbReference>
<keyword evidence="10" id="KW-0325">Glycoprotein</keyword>
<comment type="subcellular location">
    <subcellularLocation>
        <location evidence="1">Cell membrane</location>
        <topology evidence="1">Single-pass type I membrane protein</topology>
    </subcellularLocation>
</comment>
<gene>
    <name evidence="13" type="ORF">Y1Q_0008450</name>
</gene>
<keyword evidence="8" id="KW-1133">Transmembrane helix</keyword>
<feature type="domain" description="Cadherin" evidence="12">
    <location>
        <begin position="134"/>
        <end position="254"/>
    </location>
</feature>
<evidence type="ECO:0000256" key="7">
    <source>
        <dbReference type="ARBA" id="ARBA00022889"/>
    </source>
</evidence>
<dbReference type="FunFam" id="2.60.40.60:FF:000002">
    <property type="entry name" value="Protocadherin alpha 2"/>
    <property type="match status" value="2"/>
</dbReference>
<dbReference type="AlphaFoldDB" id="A0A151NR56"/>
<keyword evidence="7" id="KW-0130">Cell adhesion</keyword>
<feature type="domain" description="Cadherin" evidence="12">
    <location>
        <begin position="255"/>
        <end position="359"/>
    </location>
</feature>
<reference evidence="13 14" key="1">
    <citation type="journal article" date="2012" name="Genome Biol.">
        <title>Sequencing three crocodilian genomes to illuminate the evolution of archosaurs and amniotes.</title>
        <authorList>
            <person name="St John J.A."/>
            <person name="Braun E.L."/>
            <person name="Isberg S.R."/>
            <person name="Miles L.G."/>
            <person name="Chong A.Y."/>
            <person name="Gongora J."/>
            <person name="Dalzell P."/>
            <person name="Moran C."/>
            <person name="Bed'hom B."/>
            <person name="Abzhanov A."/>
            <person name="Burgess S.C."/>
            <person name="Cooksey A.M."/>
            <person name="Castoe T.A."/>
            <person name="Crawford N.G."/>
            <person name="Densmore L.D."/>
            <person name="Drew J.C."/>
            <person name="Edwards S.V."/>
            <person name="Faircloth B.C."/>
            <person name="Fujita M.K."/>
            <person name="Greenwold M.J."/>
            <person name="Hoffmann F.G."/>
            <person name="Howard J.M."/>
            <person name="Iguchi T."/>
            <person name="Janes D.E."/>
            <person name="Khan S.Y."/>
            <person name="Kohno S."/>
            <person name="de Koning A.J."/>
            <person name="Lance S.L."/>
            <person name="McCarthy F.M."/>
            <person name="McCormack J.E."/>
            <person name="Merchant M.E."/>
            <person name="Peterson D.G."/>
            <person name="Pollock D.D."/>
            <person name="Pourmand N."/>
            <person name="Raney B.J."/>
            <person name="Roessler K.A."/>
            <person name="Sanford J.R."/>
            <person name="Sawyer R.H."/>
            <person name="Schmidt C.J."/>
            <person name="Triplett E.W."/>
            <person name="Tuberville T.D."/>
            <person name="Venegas-Anaya M."/>
            <person name="Howard J.T."/>
            <person name="Jarvis E.D."/>
            <person name="Guillette L.J.Jr."/>
            <person name="Glenn T.C."/>
            <person name="Green R.E."/>
            <person name="Ray D.A."/>
        </authorList>
    </citation>
    <scope>NUCLEOTIDE SEQUENCE [LARGE SCALE GENOMIC DNA]</scope>
    <source>
        <strain evidence="13">KSC_2009_1</strain>
    </source>
</reference>
<dbReference type="CDD" id="cd11304">
    <property type="entry name" value="Cadherin_repeat"/>
    <property type="match status" value="5"/>
</dbReference>
<evidence type="ECO:0000256" key="10">
    <source>
        <dbReference type="ARBA" id="ARBA00023180"/>
    </source>
</evidence>